<sequence length="352" mass="38560">MTDTPETDLPETDLPDPDLPELPPRLALAWGVAERPERVPRRELSIERIVEAAVEIADAEGLAGVSMARVAKSLGFTTMSLYRYVTSKDDLLLLMQEVALDLEFPPAHEPADWRAELREWAVFTFELFRRHPWVLDVPVTGAPVTPASLRALDAGLRALRSTPLDDAEKIATILLLNGYVRNAAGLDRDLAQANTAGTDAAAEVGPGLADALRMLVDEVRFPYLRPIVERGTYAAYGTSTFDDEEDVGWGLERTLDGIAAYVAAREAAGGPDAGAVPGCVPEEEGVAEALALAQRYTSDAKVKKAAARRKEADKRVREAQKRVRELEKALRDSRKAEVEAVRAARERAERDR</sequence>
<dbReference type="RefSeq" id="WP_416345023.1">
    <property type="nucleotide sequence ID" value="NZ_JALQCY010000005.1"/>
</dbReference>
<accession>A0ABT0J6P7</accession>
<dbReference type="InterPro" id="IPR001647">
    <property type="entry name" value="HTH_TetR"/>
</dbReference>
<evidence type="ECO:0000256" key="4">
    <source>
        <dbReference type="PROSITE-ProRule" id="PRU00335"/>
    </source>
</evidence>
<dbReference type="Gene3D" id="1.10.357.10">
    <property type="entry name" value="Tetracycline Repressor, domain 2"/>
    <property type="match status" value="1"/>
</dbReference>
<reference evidence="7 8" key="1">
    <citation type="submission" date="2022-02" db="EMBL/GenBank/DDBJ databases">
        <title>The car tank lid bacteriome: a reservoir of bacteria with potential in bioremediation of fuel.</title>
        <authorList>
            <person name="Vidal-Verdu A."/>
            <person name="Gomez-Martinez D."/>
            <person name="Latorre-Perez A."/>
            <person name="Pereto J."/>
            <person name="Porcar M."/>
        </authorList>
    </citation>
    <scope>NUCLEOTIDE SEQUENCE [LARGE SCALE GENOMIC DNA]</scope>
    <source>
        <strain evidence="7 8">4D.3</strain>
    </source>
</reference>
<name>A0ABT0J6P7_9MICO</name>
<dbReference type="InterPro" id="IPR004111">
    <property type="entry name" value="Repressor_TetR_C"/>
</dbReference>
<dbReference type="InterPro" id="IPR036271">
    <property type="entry name" value="Tet_transcr_reg_TetR-rel_C_sf"/>
</dbReference>
<keyword evidence="3" id="KW-0804">Transcription</keyword>
<evidence type="ECO:0000259" key="6">
    <source>
        <dbReference type="PROSITE" id="PS50977"/>
    </source>
</evidence>
<feature type="DNA-binding region" description="H-T-H motif" evidence="4">
    <location>
        <begin position="66"/>
        <end position="85"/>
    </location>
</feature>
<evidence type="ECO:0000256" key="1">
    <source>
        <dbReference type="ARBA" id="ARBA00023015"/>
    </source>
</evidence>
<dbReference type="Pfam" id="PF00440">
    <property type="entry name" value="TetR_N"/>
    <property type="match status" value="1"/>
</dbReference>
<comment type="caution">
    <text evidence="7">The sequence shown here is derived from an EMBL/GenBank/DDBJ whole genome shotgun (WGS) entry which is preliminary data.</text>
</comment>
<protein>
    <submittedName>
        <fullName evidence="7">TetR/AcrR family transcriptional regulator</fullName>
    </submittedName>
</protein>
<keyword evidence="1" id="KW-0805">Transcription regulation</keyword>
<dbReference type="SUPFAM" id="SSF48498">
    <property type="entry name" value="Tetracyclin repressor-like, C-terminal domain"/>
    <property type="match status" value="1"/>
</dbReference>
<keyword evidence="2 4" id="KW-0238">DNA-binding</keyword>
<proteinExistence type="predicted"/>
<dbReference type="PROSITE" id="PS50977">
    <property type="entry name" value="HTH_TETR_2"/>
    <property type="match status" value="1"/>
</dbReference>
<keyword evidence="8" id="KW-1185">Reference proteome</keyword>
<feature type="compositionally biased region" description="Acidic residues" evidence="5">
    <location>
        <begin position="1"/>
        <end position="19"/>
    </location>
</feature>
<dbReference type="Pfam" id="PF02909">
    <property type="entry name" value="TetR_C_1"/>
    <property type="match status" value="1"/>
</dbReference>
<gene>
    <name evidence="7" type="ORF">M1843_15570</name>
</gene>
<dbReference type="EMBL" id="JALQCY010000005">
    <property type="protein sequence ID" value="MCK9795169.1"/>
    <property type="molecule type" value="Genomic_DNA"/>
</dbReference>
<dbReference type="Proteomes" id="UP001651050">
    <property type="component" value="Unassembled WGS sequence"/>
</dbReference>
<evidence type="ECO:0000256" key="3">
    <source>
        <dbReference type="ARBA" id="ARBA00023163"/>
    </source>
</evidence>
<evidence type="ECO:0000256" key="5">
    <source>
        <dbReference type="SAM" id="MobiDB-lite"/>
    </source>
</evidence>
<dbReference type="PANTHER" id="PTHR30055">
    <property type="entry name" value="HTH-TYPE TRANSCRIPTIONAL REGULATOR RUTR"/>
    <property type="match status" value="1"/>
</dbReference>
<dbReference type="PANTHER" id="PTHR30055:SF151">
    <property type="entry name" value="TRANSCRIPTIONAL REGULATORY PROTEIN"/>
    <property type="match status" value="1"/>
</dbReference>
<feature type="region of interest" description="Disordered" evidence="5">
    <location>
        <begin position="1"/>
        <end position="22"/>
    </location>
</feature>
<evidence type="ECO:0000256" key="2">
    <source>
        <dbReference type="ARBA" id="ARBA00023125"/>
    </source>
</evidence>
<organism evidence="7 8">
    <name type="scientific">Isoptericola peretonis</name>
    <dbReference type="NCBI Taxonomy" id="2918523"/>
    <lineage>
        <taxon>Bacteria</taxon>
        <taxon>Bacillati</taxon>
        <taxon>Actinomycetota</taxon>
        <taxon>Actinomycetes</taxon>
        <taxon>Micrococcales</taxon>
        <taxon>Promicromonosporaceae</taxon>
        <taxon>Isoptericola</taxon>
    </lineage>
</organism>
<dbReference type="Gene3D" id="1.10.10.60">
    <property type="entry name" value="Homeodomain-like"/>
    <property type="match status" value="1"/>
</dbReference>
<dbReference type="InterPro" id="IPR050109">
    <property type="entry name" value="HTH-type_TetR-like_transc_reg"/>
</dbReference>
<feature type="region of interest" description="Disordered" evidence="5">
    <location>
        <begin position="327"/>
        <end position="352"/>
    </location>
</feature>
<dbReference type="InterPro" id="IPR009057">
    <property type="entry name" value="Homeodomain-like_sf"/>
</dbReference>
<evidence type="ECO:0000313" key="8">
    <source>
        <dbReference type="Proteomes" id="UP001651050"/>
    </source>
</evidence>
<evidence type="ECO:0000313" key="7">
    <source>
        <dbReference type="EMBL" id="MCK9795169.1"/>
    </source>
</evidence>
<dbReference type="SUPFAM" id="SSF46689">
    <property type="entry name" value="Homeodomain-like"/>
    <property type="match status" value="1"/>
</dbReference>
<feature type="domain" description="HTH tetR-type" evidence="6">
    <location>
        <begin position="43"/>
        <end position="103"/>
    </location>
</feature>